<organism evidence="1 2">
    <name type="scientific">Delftia deserti</name>
    <dbReference type="NCBI Taxonomy" id="1651218"/>
    <lineage>
        <taxon>Bacteria</taxon>
        <taxon>Pseudomonadati</taxon>
        <taxon>Pseudomonadota</taxon>
        <taxon>Betaproteobacteria</taxon>
        <taxon>Burkholderiales</taxon>
        <taxon>Comamonadaceae</taxon>
        <taxon>Delftia</taxon>
    </lineage>
</organism>
<sequence length="206" mass="22333">MTTKSSAAAAEPAPSYTIFQGHSRLLQAGRPAILQFLQSHEQQAHGSGSAPPLWVFDDHSGMRLDLDWRSELAAAPAPTEAAAPRSVGRPKLGVVAREVTLLPRHWEWLNRQPGGASGALRRLIEEARGKHAAQDAVRAATEAVYRFMSEMAGDLPHFEDASRALFARQAEAFAQHTAAWPEDVRSYLQQLGDPVWAGSPAAPAQD</sequence>
<proteinExistence type="predicted"/>
<evidence type="ECO:0000313" key="1">
    <source>
        <dbReference type="EMBL" id="MFD2319829.1"/>
    </source>
</evidence>
<gene>
    <name evidence="1" type="ORF">ACFSPV_14030</name>
</gene>
<reference evidence="2" key="1">
    <citation type="journal article" date="2019" name="Int. J. Syst. Evol. Microbiol.">
        <title>The Global Catalogue of Microorganisms (GCM) 10K type strain sequencing project: providing services to taxonomists for standard genome sequencing and annotation.</title>
        <authorList>
            <consortium name="The Broad Institute Genomics Platform"/>
            <consortium name="The Broad Institute Genome Sequencing Center for Infectious Disease"/>
            <person name="Wu L."/>
            <person name="Ma J."/>
        </authorList>
    </citation>
    <scope>NUCLEOTIDE SEQUENCE [LARGE SCALE GENOMIC DNA]</scope>
    <source>
        <strain evidence="2">CCUG 62793</strain>
    </source>
</reference>
<accession>A0ABW5ESL2</accession>
<dbReference type="Proteomes" id="UP001597287">
    <property type="component" value="Unassembled WGS sequence"/>
</dbReference>
<keyword evidence="2" id="KW-1185">Reference proteome</keyword>
<dbReference type="RefSeq" id="WP_380105587.1">
    <property type="nucleotide sequence ID" value="NZ_JBHSIH010000001.1"/>
</dbReference>
<dbReference type="EMBL" id="JBHUIG010000013">
    <property type="protein sequence ID" value="MFD2319829.1"/>
    <property type="molecule type" value="Genomic_DNA"/>
</dbReference>
<dbReference type="InterPro" id="IPR018715">
    <property type="entry name" value="DUF2239"/>
</dbReference>
<dbReference type="Pfam" id="PF09998">
    <property type="entry name" value="DUF2239"/>
    <property type="match status" value="1"/>
</dbReference>
<protein>
    <submittedName>
        <fullName evidence="1">DUF2239 family protein</fullName>
    </submittedName>
</protein>
<evidence type="ECO:0000313" key="2">
    <source>
        <dbReference type="Proteomes" id="UP001597287"/>
    </source>
</evidence>
<name>A0ABW5ESL2_9BURK</name>
<comment type="caution">
    <text evidence="1">The sequence shown here is derived from an EMBL/GenBank/DDBJ whole genome shotgun (WGS) entry which is preliminary data.</text>
</comment>